<evidence type="ECO:0000313" key="1">
    <source>
        <dbReference type="EMBL" id="SNT09184.1"/>
    </source>
</evidence>
<dbReference type="SUPFAM" id="SSF51445">
    <property type="entry name" value="(Trans)glycosidases"/>
    <property type="match status" value="1"/>
</dbReference>
<dbReference type="Gene3D" id="3.20.20.80">
    <property type="entry name" value="Glycosidases"/>
    <property type="match status" value="1"/>
</dbReference>
<accession>A0A239JWF3</accession>
<dbReference type="EMBL" id="FZOF01000014">
    <property type="protein sequence ID" value="SNT09184.1"/>
    <property type="molecule type" value="Genomic_DNA"/>
</dbReference>
<dbReference type="OrthoDB" id="3681635at2"/>
<name>A0A239JWF3_9ACTN</name>
<reference evidence="1 2" key="1">
    <citation type="submission" date="2017-06" db="EMBL/GenBank/DDBJ databases">
        <authorList>
            <person name="Kim H.J."/>
            <person name="Triplett B.A."/>
        </authorList>
    </citation>
    <scope>NUCLEOTIDE SEQUENCE [LARGE SCALE GENOMIC DNA]</scope>
    <source>
        <strain evidence="1 2">CGMCC 4.1858</strain>
    </source>
</reference>
<organism evidence="1 2">
    <name type="scientific">Actinacidiphila glaucinigra</name>
    <dbReference type="NCBI Taxonomy" id="235986"/>
    <lineage>
        <taxon>Bacteria</taxon>
        <taxon>Bacillati</taxon>
        <taxon>Actinomycetota</taxon>
        <taxon>Actinomycetes</taxon>
        <taxon>Kitasatosporales</taxon>
        <taxon>Streptomycetaceae</taxon>
        <taxon>Actinacidiphila</taxon>
    </lineage>
</organism>
<evidence type="ECO:0008006" key="3">
    <source>
        <dbReference type="Google" id="ProtNLM"/>
    </source>
</evidence>
<gene>
    <name evidence="1" type="ORF">SAMN05216252_11420</name>
</gene>
<keyword evidence="2" id="KW-1185">Reference proteome</keyword>
<sequence length="346" mass="37731">MNPRFRLRLRRPSARTLRRGALLVVLAVLLPVLAAGVALRLEYTGDVSGAGGNRDRNAVWLGHAWVDGERDEADLTALARELRGSGTRDLYVHTGPLEFDGSLDARLYPGARDMIDRMHTVLPGVRVQAWLGQVLSHDGSEGLHLDDPAARVRVRDSAAQVLAAGFDGVHLDLEPMYSDDRGFLALLDSVHRLTAARGVPLSVATHQIDPLPSLHSVSGPLFNHPKWWSQRYFAEVARRVDQVAMMTYDTALPLEGLYGGYVAQQTALALEVTPPETDLLVGLPGYHTNNLGRHAWAETVTAAVRGARLGLAREAPSRERFGLALYVDFAATPADWAAYRSAWSGG</sequence>
<dbReference type="InterPro" id="IPR017853">
    <property type="entry name" value="GH"/>
</dbReference>
<proteinExistence type="predicted"/>
<protein>
    <recommendedName>
        <fullName evidence="3">GH18 domain-containing protein</fullName>
    </recommendedName>
</protein>
<evidence type="ECO:0000313" key="2">
    <source>
        <dbReference type="Proteomes" id="UP000198280"/>
    </source>
</evidence>
<dbReference type="Proteomes" id="UP000198280">
    <property type="component" value="Unassembled WGS sequence"/>
</dbReference>
<dbReference type="RefSeq" id="WP_089226155.1">
    <property type="nucleotide sequence ID" value="NZ_FZOF01000014.1"/>
</dbReference>
<dbReference type="AlphaFoldDB" id="A0A239JWF3"/>